<sequence>MSVARQTYKLTILQHLVELHVRMKVFTLSTSRLLLTPLAEEDRGLFTGLYRDPQVMSFIAAELSETEAERRFTHTLTAKNKLLPRTYCWCIKTRRQLPIGILGLSRYGRAGEIGILLRPQAQGQGYAKELLHLMQQRLSNEATLDELLLRTHKKNEPMKKVALAMGFKPVMAEPEHSRLMSFLWQTTNSALKNNKH</sequence>
<dbReference type="GO" id="GO:0016747">
    <property type="term" value="F:acyltransferase activity, transferring groups other than amino-acyl groups"/>
    <property type="evidence" value="ECO:0007669"/>
    <property type="project" value="InterPro"/>
</dbReference>
<dbReference type="PANTHER" id="PTHR43792">
    <property type="entry name" value="GNAT FAMILY, PUTATIVE (AFU_ORTHOLOGUE AFUA_3G00765)-RELATED-RELATED"/>
    <property type="match status" value="1"/>
</dbReference>
<evidence type="ECO:0000259" key="1">
    <source>
        <dbReference type="PROSITE" id="PS51186"/>
    </source>
</evidence>
<dbReference type="Gene3D" id="3.40.630.30">
    <property type="match status" value="1"/>
</dbReference>
<dbReference type="PROSITE" id="PS51186">
    <property type="entry name" value="GNAT"/>
    <property type="match status" value="1"/>
</dbReference>
<dbReference type="InterPro" id="IPR000182">
    <property type="entry name" value="GNAT_dom"/>
</dbReference>
<accession>A0A7T8EEB1</accession>
<dbReference type="PANTHER" id="PTHR43792:SF16">
    <property type="entry name" value="N-ACETYLTRANSFERASE DOMAIN-CONTAINING PROTEIN"/>
    <property type="match status" value="1"/>
</dbReference>
<dbReference type="InterPro" id="IPR016181">
    <property type="entry name" value="Acyl_CoA_acyltransferase"/>
</dbReference>
<organism evidence="2">
    <name type="scientific">Shewanella algae</name>
    <dbReference type="NCBI Taxonomy" id="38313"/>
    <lineage>
        <taxon>Bacteria</taxon>
        <taxon>Pseudomonadati</taxon>
        <taxon>Pseudomonadota</taxon>
        <taxon>Gammaproteobacteria</taxon>
        <taxon>Alteromonadales</taxon>
        <taxon>Shewanellaceae</taxon>
        <taxon>Shewanella</taxon>
    </lineage>
</organism>
<feature type="domain" description="N-acetyltransferase" evidence="1">
    <location>
        <begin position="33"/>
        <end position="185"/>
    </location>
</feature>
<keyword evidence="2" id="KW-0808">Transferase</keyword>
<proteinExistence type="predicted"/>
<protein>
    <submittedName>
        <fullName evidence="2">N-acetyltransferase</fullName>
    </submittedName>
</protein>
<dbReference type="InterPro" id="IPR051531">
    <property type="entry name" value="N-acetyltransferase"/>
</dbReference>
<dbReference type="AlphaFoldDB" id="A0A7T8EEB1"/>
<dbReference type="RefSeq" id="WP_208162466.1">
    <property type="nucleotide sequence ID" value="NZ_CP032664.1"/>
</dbReference>
<evidence type="ECO:0000313" key="2">
    <source>
        <dbReference type="EMBL" id="QQO84775.1"/>
    </source>
</evidence>
<dbReference type="EMBL" id="CP032664">
    <property type="protein sequence ID" value="QQO84775.1"/>
    <property type="molecule type" value="Genomic_DNA"/>
</dbReference>
<name>A0A7T8EEB1_9GAMM</name>
<dbReference type="Pfam" id="PF13302">
    <property type="entry name" value="Acetyltransf_3"/>
    <property type="match status" value="1"/>
</dbReference>
<gene>
    <name evidence="2" type="ORF">D7032_16920</name>
</gene>
<reference evidence="2" key="1">
    <citation type="submission" date="2018-09" db="EMBL/GenBank/DDBJ databases">
        <title>Genome sequencing and analysis.</title>
        <authorList>
            <person name="Huang Y.-T."/>
        </authorList>
    </citation>
    <scope>NUCLEOTIDE SEQUENCE</scope>
    <source>
        <strain evidence="2">HIDE</strain>
    </source>
</reference>
<dbReference type="SUPFAM" id="SSF55729">
    <property type="entry name" value="Acyl-CoA N-acyltransferases (Nat)"/>
    <property type="match status" value="1"/>
</dbReference>